<dbReference type="Proteomes" id="UP001595833">
    <property type="component" value="Unassembled WGS sequence"/>
</dbReference>
<name>A0ABV9XT51_9PSEU</name>
<organism evidence="1 2">
    <name type="scientific">Saccharothrix xinjiangensis</name>
    <dbReference type="NCBI Taxonomy" id="204798"/>
    <lineage>
        <taxon>Bacteria</taxon>
        <taxon>Bacillati</taxon>
        <taxon>Actinomycetota</taxon>
        <taxon>Actinomycetes</taxon>
        <taxon>Pseudonocardiales</taxon>
        <taxon>Pseudonocardiaceae</taxon>
        <taxon>Saccharothrix</taxon>
    </lineage>
</organism>
<accession>A0ABV9XT51</accession>
<proteinExistence type="predicted"/>
<evidence type="ECO:0000313" key="1">
    <source>
        <dbReference type="EMBL" id="MFC5053569.1"/>
    </source>
</evidence>
<dbReference type="EMBL" id="JBHSJB010000007">
    <property type="protein sequence ID" value="MFC5053569.1"/>
    <property type="molecule type" value="Genomic_DNA"/>
</dbReference>
<dbReference type="RefSeq" id="WP_344036425.1">
    <property type="nucleotide sequence ID" value="NZ_BAAAKE010000005.1"/>
</dbReference>
<evidence type="ECO:0000313" key="2">
    <source>
        <dbReference type="Proteomes" id="UP001595833"/>
    </source>
</evidence>
<comment type="caution">
    <text evidence="1">The sequence shown here is derived from an EMBL/GenBank/DDBJ whole genome shotgun (WGS) entry which is preliminary data.</text>
</comment>
<keyword evidence="2" id="KW-1185">Reference proteome</keyword>
<gene>
    <name evidence="1" type="ORF">ACFPFM_07340</name>
</gene>
<protein>
    <submittedName>
        <fullName evidence="1">Uncharacterized protein</fullName>
    </submittedName>
</protein>
<reference evidence="2" key="1">
    <citation type="journal article" date="2019" name="Int. J. Syst. Evol. Microbiol.">
        <title>The Global Catalogue of Microorganisms (GCM) 10K type strain sequencing project: providing services to taxonomists for standard genome sequencing and annotation.</title>
        <authorList>
            <consortium name="The Broad Institute Genomics Platform"/>
            <consortium name="The Broad Institute Genome Sequencing Center for Infectious Disease"/>
            <person name="Wu L."/>
            <person name="Ma J."/>
        </authorList>
    </citation>
    <scope>NUCLEOTIDE SEQUENCE [LARGE SCALE GENOMIC DNA]</scope>
    <source>
        <strain evidence="2">KCTC 12848</strain>
    </source>
</reference>
<sequence length="70" mass="7702">MPHRHEIRSEWLLACHDLDGRTVNAGAAVTTTGRVLLVLPPPGIVLTTTETDGLLNRIRQAWFATFDAAH</sequence>